<dbReference type="STRING" id="943816.AN217_25720"/>
<dbReference type="SUPFAM" id="SSF55874">
    <property type="entry name" value="ATPase domain of HSP90 chaperone/DNA topoisomerase II/histidine kinase"/>
    <property type="match status" value="1"/>
</dbReference>
<evidence type="ECO:0000256" key="1">
    <source>
        <dbReference type="ARBA" id="ARBA00022527"/>
    </source>
</evidence>
<dbReference type="EMBL" id="FOGO01000011">
    <property type="protein sequence ID" value="SES18473.1"/>
    <property type="molecule type" value="Genomic_DNA"/>
</dbReference>
<evidence type="ECO:0000313" key="3">
    <source>
        <dbReference type="EMBL" id="SES18473.1"/>
    </source>
</evidence>
<dbReference type="Proteomes" id="UP000182841">
    <property type="component" value="Unassembled WGS sequence"/>
</dbReference>
<reference evidence="4" key="1">
    <citation type="submission" date="2016-10" db="EMBL/GenBank/DDBJ databases">
        <authorList>
            <person name="Varghese N."/>
            <person name="Submissions S."/>
        </authorList>
    </citation>
    <scope>NUCLEOTIDE SEQUENCE [LARGE SCALE GENOMIC DNA]</scope>
    <source>
        <strain evidence="4">CGMCC 4.6825</strain>
    </source>
</reference>
<dbReference type="AlphaFoldDB" id="A0A1H9VB26"/>
<protein>
    <recommendedName>
        <fullName evidence="2">Histidine kinase/HSP90-like ATPase domain-containing protein</fullName>
    </recommendedName>
</protein>
<dbReference type="InterPro" id="IPR050267">
    <property type="entry name" value="Anti-sigma-factor_SerPK"/>
</dbReference>
<dbReference type="GO" id="GO:0004674">
    <property type="term" value="F:protein serine/threonine kinase activity"/>
    <property type="evidence" value="ECO:0007669"/>
    <property type="project" value="UniProtKB-KW"/>
</dbReference>
<evidence type="ECO:0000259" key="2">
    <source>
        <dbReference type="Pfam" id="PF13581"/>
    </source>
</evidence>
<dbReference type="PANTHER" id="PTHR35526:SF3">
    <property type="entry name" value="ANTI-SIGMA-F FACTOR RSBW"/>
    <property type="match status" value="1"/>
</dbReference>
<accession>A0A1H9VB26</accession>
<dbReference type="InterPro" id="IPR003594">
    <property type="entry name" value="HATPase_dom"/>
</dbReference>
<evidence type="ECO:0000313" key="4">
    <source>
        <dbReference type="Proteomes" id="UP000182841"/>
    </source>
</evidence>
<sequence>MHAPRAEVPLTTDVFVQRFSATRRGARLARRLAAWQLDVWGVPYGAPLSEAVTLIVAELSSNAVLHGRVPGRDFELRLLRDRESGRVRAEVSDTYPGLPVTLAPSTHQDWGRGLLLVDALASRWDVSARLGPGKTVWAEVDAPGHV</sequence>
<gene>
    <name evidence="3" type="ORF">SAMN05421870_11161</name>
</gene>
<dbReference type="Pfam" id="PF13581">
    <property type="entry name" value="HATPase_c_2"/>
    <property type="match status" value="1"/>
</dbReference>
<organism evidence="3 4">
    <name type="scientific">Streptomyces qinglanensis</name>
    <dbReference type="NCBI Taxonomy" id="943816"/>
    <lineage>
        <taxon>Bacteria</taxon>
        <taxon>Bacillati</taxon>
        <taxon>Actinomycetota</taxon>
        <taxon>Actinomycetes</taxon>
        <taxon>Kitasatosporales</taxon>
        <taxon>Streptomycetaceae</taxon>
        <taxon>Streptomyces</taxon>
    </lineage>
</organism>
<dbReference type="CDD" id="cd16936">
    <property type="entry name" value="HATPase_RsbW-like"/>
    <property type="match status" value="1"/>
</dbReference>
<keyword evidence="1" id="KW-0723">Serine/threonine-protein kinase</keyword>
<dbReference type="PANTHER" id="PTHR35526">
    <property type="entry name" value="ANTI-SIGMA-F FACTOR RSBW-RELATED"/>
    <property type="match status" value="1"/>
</dbReference>
<keyword evidence="1" id="KW-0418">Kinase</keyword>
<dbReference type="Gene3D" id="3.30.565.10">
    <property type="entry name" value="Histidine kinase-like ATPase, C-terminal domain"/>
    <property type="match status" value="1"/>
</dbReference>
<proteinExistence type="predicted"/>
<dbReference type="RefSeq" id="WP_177214323.1">
    <property type="nucleotide sequence ID" value="NZ_FOGO01000011.1"/>
</dbReference>
<feature type="domain" description="Histidine kinase/HSP90-like ATPase" evidence="2">
    <location>
        <begin position="27"/>
        <end position="137"/>
    </location>
</feature>
<name>A0A1H9VB26_9ACTN</name>
<dbReference type="InterPro" id="IPR036890">
    <property type="entry name" value="HATPase_C_sf"/>
</dbReference>
<keyword evidence="4" id="KW-1185">Reference proteome</keyword>
<keyword evidence="1" id="KW-0808">Transferase</keyword>